<evidence type="ECO:0000313" key="1">
    <source>
        <dbReference type="EMBL" id="AQQ54602.1"/>
    </source>
</evidence>
<name>A0A1Q2L405_9BACL</name>
<sequence>MRKVHGVKPLISYLASQNRSYSEAEIHELIAKKVLPHSNPMSNVLVFDLDHIDWWIDQMQPEK</sequence>
<dbReference type="OrthoDB" id="2972248at2"/>
<dbReference type="Proteomes" id="UP000188184">
    <property type="component" value="Chromosome"/>
</dbReference>
<organism evidence="1 2">
    <name type="scientific">Planococcus lenghuensis</name>
    <dbReference type="NCBI Taxonomy" id="2213202"/>
    <lineage>
        <taxon>Bacteria</taxon>
        <taxon>Bacillati</taxon>
        <taxon>Bacillota</taxon>
        <taxon>Bacilli</taxon>
        <taxon>Bacillales</taxon>
        <taxon>Caryophanaceae</taxon>
        <taxon>Planococcus</taxon>
    </lineage>
</organism>
<dbReference type="AlphaFoldDB" id="A0A1Q2L405"/>
<gene>
    <name evidence="1" type="ORF">B0X71_16830</name>
</gene>
<accession>A0A1Q2L405</accession>
<dbReference type="EMBL" id="CP019640">
    <property type="protein sequence ID" value="AQQ54602.1"/>
    <property type="molecule type" value="Genomic_DNA"/>
</dbReference>
<proteinExistence type="predicted"/>
<evidence type="ECO:0008006" key="3">
    <source>
        <dbReference type="Google" id="ProtNLM"/>
    </source>
</evidence>
<evidence type="ECO:0000313" key="2">
    <source>
        <dbReference type="Proteomes" id="UP000188184"/>
    </source>
</evidence>
<keyword evidence="2" id="KW-1185">Reference proteome</keyword>
<reference evidence="1 2" key="1">
    <citation type="submission" date="2017-02" db="EMBL/GenBank/DDBJ databases">
        <title>The complete genomic sequence of a novel cold adapted crude oil-degrading bacterium Planococcus qaidamina Y42.</title>
        <authorList>
            <person name="Yang R."/>
        </authorList>
    </citation>
    <scope>NUCLEOTIDE SEQUENCE [LARGE SCALE GENOMIC DNA]</scope>
    <source>
        <strain evidence="1 2">Y42</strain>
    </source>
</reference>
<dbReference type="KEGG" id="pmar:B0X71_16830"/>
<protein>
    <recommendedName>
        <fullName evidence="3">DNA-binding protein</fullName>
    </recommendedName>
</protein>